<name>A0A1H5VEN2_XYLRU</name>
<dbReference type="InterPro" id="IPR036938">
    <property type="entry name" value="PAP2/HPO_sf"/>
</dbReference>
<feature type="domain" description="Phosphatidic acid phosphatase type 2/haloperoxidase" evidence="7">
    <location>
        <begin position="443"/>
        <end position="546"/>
    </location>
</feature>
<reference evidence="8 9" key="1">
    <citation type="submission" date="2016-10" db="EMBL/GenBank/DDBJ databases">
        <authorList>
            <person name="de Groot N.N."/>
        </authorList>
    </citation>
    <scope>NUCLEOTIDE SEQUENCE [LARGE SCALE GENOMIC DNA]</scope>
    <source>
        <strain evidence="8 9">AR32</strain>
    </source>
</reference>
<evidence type="ECO:0000256" key="2">
    <source>
        <dbReference type="ARBA" id="ARBA00022475"/>
    </source>
</evidence>
<dbReference type="AlphaFoldDB" id="A0A1H5VEN2"/>
<keyword evidence="4" id="KW-0378">Hydrolase</keyword>
<dbReference type="GO" id="GO:0016787">
    <property type="term" value="F:hydrolase activity"/>
    <property type="evidence" value="ECO:0007669"/>
    <property type="project" value="UniProtKB-KW"/>
</dbReference>
<dbReference type="SUPFAM" id="SSF48317">
    <property type="entry name" value="Acid phosphatase/Vanadium-dependent haloperoxidase"/>
    <property type="match status" value="1"/>
</dbReference>
<proteinExistence type="predicted"/>
<evidence type="ECO:0000313" key="9">
    <source>
        <dbReference type="Proteomes" id="UP000236735"/>
    </source>
</evidence>
<dbReference type="Gene3D" id="1.20.144.10">
    <property type="entry name" value="Phosphatidic acid phosphatase type 2/haloperoxidase"/>
    <property type="match status" value="1"/>
</dbReference>
<evidence type="ECO:0000256" key="1">
    <source>
        <dbReference type="ARBA" id="ARBA00004651"/>
    </source>
</evidence>
<evidence type="ECO:0000313" key="8">
    <source>
        <dbReference type="EMBL" id="SEF85241.1"/>
    </source>
</evidence>
<evidence type="ECO:0000256" key="6">
    <source>
        <dbReference type="ARBA" id="ARBA00023136"/>
    </source>
</evidence>
<dbReference type="InterPro" id="IPR000326">
    <property type="entry name" value="PAP2/HPO"/>
</dbReference>
<evidence type="ECO:0000259" key="7">
    <source>
        <dbReference type="SMART" id="SM00014"/>
    </source>
</evidence>
<keyword evidence="5" id="KW-1133">Transmembrane helix</keyword>
<gene>
    <name evidence="8" type="ORF">SAMN05216354_1893</name>
</gene>
<dbReference type="PANTHER" id="PTHR14969">
    <property type="entry name" value="SPHINGOSINE-1-PHOSPHATE PHOSPHOHYDROLASE"/>
    <property type="match status" value="1"/>
</dbReference>
<dbReference type="SMART" id="SM00014">
    <property type="entry name" value="acidPPc"/>
    <property type="match status" value="1"/>
</dbReference>
<organism evidence="8 9">
    <name type="scientific">Xylanibacter ruminicola</name>
    <name type="common">Prevotella ruminicola</name>
    <dbReference type="NCBI Taxonomy" id="839"/>
    <lineage>
        <taxon>Bacteria</taxon>
        <taxon>Pseudomonadati</taxon>
        <taxon>Bacteroidota</taxon>
        <taxon>Bacteroidia</taxon>
        <taxon>Bacteroidales</taxon>
        <taxon>Prevotellaceae</taxon>
        <taxon>Xylanibacter</taxon>
    </lineage>
</organism>
<evidence type="ECO:0000256" key="5">
    <source>
        <dbReference type="ARBA" id="ARBA00022989"/>
    </source>
</evidence>
<dbReference type="GO" id="GO:0005886">
    <property type="term" value="C:plasma membrane"/>
    <property type="evidence" value="ECO:0007669"/>
    <property type="project" value="UniProtKB-SubCell"/>
</dbReference>
<protein>
    <submittedName>
        <fullName evidence="8">PAP2 superfamily protein</fullName>
    </submittedName>
</protein>
<evidence type="ECO:0000256" key="3">
    <source>
        <dbReference type="ARBA" id="ARBA00022692"/>
    </source>
</evidence>
<keyword evidence="2" id="KW-1003">Cell membrane</keyword>
<accession>A0A1H5VEN2</accession>
<comment type="subcellular location">
    <subcellularLocation>
        <location evidence="1">Cell membrane</location>
        <topology evidence="1">Multi-pass membrane protein</topology>
    </subcellularLocation>
</comment>
<keyword evidence="6" id="KW-0472">Membrane</keyword>
<sequence length="573" mass="62420">MCLGLGICSQAQTFEKGDRPGTIRTNSFLNDWFVQLGLDMSLQNPYGYNFAHVFPNGKTFGVDVAVGKWFTHQVGVRGKLNWENGIPLFENHHANWVAPFNRPGVNMDKGGYLALYGDLLVNLHGLFAEYKPERTWHLSVYPRIGVNYNLGVSKGAILAGLGFLNTYRLNERWSLYADLAYIMTGSGFVGENESGGTGTGSNSNGYFSVGVGAQMTLGNRGAGAKTVNTNHFWDNWFLQAGLDMSLMNPYGTNFSEVFPKGKTFGVNVAMGKWFTPEFAVRGRLYWENGLIENKHLEWVPPTSHPEKNFSGGGFGAASLDALFNVTDIMAGYDPDRKWHTSAFVRAGVITHFEEGTGSPLGGVGLEQTYRLNDRLSLFADAAYQVTTSESSGGRGTGMKVAAGSNGFFDIDLGVVYDLGENKFYKTYPHPRQSQGGEGRNWSRFIVNTTASVGVAFGVKTVLKKVVKEERPDHSDNHSFPSGHAAMAFAAATSLHKEFGKECPWVSVAGFGAATAIGIERVLSDRHHWYDVVAGAGIGMAATELTWWVSSRVTKQEKVAVGVTGNSVDVAIKL</sequence>
<evidence type="ECO:0000256" key="4">
    <source>
        <dbReference type="ARBA" id="ARBA00022801"/>
    </source>
</evidence>
<dbReference type="EMBL" id="FNUV01000004">
    <property type="protein sequence ID" value="SEF85241.1"/>
    <property type="molecule type" value="Genomic_DNA"/>
</dbReference>
<keyword evidence="3" id="KW-0812">Transmembrane</keyword>
<dbReference type="PANTHER" id="PTHR14969:SF62">
    <property type="entry name" value="DECAPRENYLPHOSPHORYL-5-PHOSPHORIBOSE PHOSPHATASE RV3807C-RELATED"/>
    <property type="match status" value="1"/>
</dbReference>
<dbReference type="Proteomes" id="UP000236735">
    <property type="component" value="Unassembled WGS sequence"/>
</dbReference>
<dbReference type="Pfam" id="PF01569">
    <property type="entry name" value="PAP2"/>
    <property type="match status" value="1"/>
</dbReference>